<dbReference type="Pfam" id="PF14622">
    <property type="entry name" value="Ribonucleas_3_3"/>
    <property type="match status" value="1"/>
</dbReference>
<keyword evidence="4" id="KW-1185">Reference proteome</keyword>
<dbReference type="OrthoDB" id="2281895at2759"/>
<dbReference type="InterPro" id="IPR040030">
    <property type="entry name" value="Ribosomal_mL57"/>
</dbReference>
<feature type="region of interest" description="Disordered" evidence="1">
    <location>
        <begin position="42"/>
        <end position="77"/>
    </location>
</feature>
<dbReference type="GO" id="GO:0003735">
    <property type="term" value="F:structural constituent of ribosome"/>
    <property type="evidence" value="ECO:0007669"/>
    <property type="project" value="InterPro"/>
</dbReference>
<dbReference type="AlphaFoldDB" id="A0A0H1BA18"/>
<dbReference type="FunFam" id="1.10.1520.10:FF:000018">
    <property type="entry name" value="RNase III domain protein"/>
    <property type="match status" value="1"/>
</dbReference>
<name>A0A0H1BA18_9EURO</name>
<dbReference type="GO" id="GO:0004525">
    <property type="term" value="F:ribonuclease III activity"/>
    <property type="evidence" value="ECO:0007669"/>
    <property type="project" value="InterPro"/>
</dbReference>
<evidence type="ECO:0000259" key="2">
    <source>
        <dbReference type="Pfam" id="PF14622"/>
    </source>
</evidence>
<dbReference type="GO" id="GO:0032543">
    <property type="term" value="P:mitochondrial translation"/>
    <property type="evidence" value="ECO:0007669"/>
    <property type="project" value="InterPro"/>
</dbReference>
<dbReference type="InterPro" id="IPR000999">
    <property type="entry name" value="RNase_III_dom"/>
</dbReference>
<reference evidence="4" key="1">
    <citation type="journal article" date="2015" name="PLoS Genet.">
        <title>The dynamic genome and transcriptome of the human fungal pathogen Blastomyces and close relative Emmonsia.</title>
        <authorList>
            <person name="Munoz J.F."/>
            <person name="Gauthier G.M."/>
            <person name="Desjardins C.A."/>
            <person name="Gallo J.E."/>
            <person name="Holder J."/>
            <person name="Sullivan T.D."/>
            <person name="Marty A.J."/>
            <person name="Carmen J.C."/>
            <person name="Chen Z."/>
            <person name="Ding L."/>
            <person name="Gujja S."/>
            <person name="Magrini V."/>
            <person name="Misas E."/>
            <person name="Mitreva M."/>
            <person name="Priest M."/>
            <person name="Saif S."/>
            <person name="Whiston E.A."/>
            <person name="Young S."/>
            <person name="Zeng Q."/>
            <person name="Goldman W.E."/>
            <person name="Mardis E.R."/>
            <person name="Taylor J.W."/>
            <person name="McEwen J.G."/>
            <person name="Clay O.K."/>
            <person name="Klein B.S."/>
            <person name="Cuomo C.A."/>
        </authorList>
    </citation>
    <scope>NUCLEOTIDE SEQUENCE [LARGE SCALE GENOMIC DNA]</scope>
    <source>
        <strain evidence="4">UAMH 139</strain>
    </source>
</reference>
<gene>
    <name evidence="3" type="ORF">EMPG_16303</name>
</gene>
<evidence type="ECO:0000256" key="1">
    <source>
        <dbReference type="SAM" id="MobiDB-lite"/>
    </source>
</evidence>
<feature type="domain" description="RNase III" evidence="2">
    <location>
        <begin position="107"/>
        <end position="256"/>
    </location>
</feature>
<proteinExistence type="predicted"/>
<dbReference type="Proteomes" id="UP000053573">
    <property type="component" value="Unassembled WGS sequence"/>
</dbReference>
<sequence>MTSKIPGQAFAAITRQGRWRAPAAALSICSRVTTISHIQRHALSSAASPSETPSAPRWKETPPAMKAPIRLRGSPDIPEYPVNSDPNILNQFYIRMLGPDGDKILTEEVKWQTVTHKSFDQGRRGFNERLSYLGMLDCSRFIPPWHIICSSSVSSPQKFEDPYGRTPFEHPSLQGLDALTEENKDMRINRTKLATLAEQYKLQEVLRWVPRYRNDLPGSGLEVVLTQAIYAVVGAVALEKGGAVANQVARDSILKPLGFDIGMP</sequence>
<organism evidence="3 4">
    <name type="scientific">Blastomyces silverae</name>
    <dbReference type="NCBI Taxonomy" id="2060906"/>
    <lineage>
        <taxon>Eukaryota</taxon>
        <taxon>Fungi</taxon>
        <taxon>Dikarya</taxon>
        <taxon>Ascomycota</taxon>
        <taxon>Pezizomycotina</taxon>
        <taxon>Eurotiomycetes</taxon>
        <taxon>Eurotiomycetidae</taxon>
        <taxon>Onygenales</taxon>
        <taxon>Ajellomycetaceae</taxon>
        <taxon>Blastomyces</taxon>
    </lineage>
</organism>
<dbReference type="PANTHER" id="PTHR28160:SF1">
    <property type="entry name" value="LARGE RIBOSOMAL SUBUNIT PROTEIN ML57"/>
    <property type="match status" value="1"/>
</dbReference>
<dbReference type="Gene3D" id="1.10.1520.10">
    <property type="entry name" value="Ribonuclease III domain"/>
    <property type="match status" value="1"/>
</dbReference>
<feature type="compositionally biased region" description="Low complexity" evidence="1">
    <location>
        <begin position="44"/>
        <end position="56"/>
    </location>
</feature>
<evidence type="ECO:0000313" key="3">
    <source>
        <dbReference type="EMBL" id="KLJ08245.1"/>
    </source>
</evidence>
<accession>A0A0H1BA18</accession>
<protein>
    <recommendedName>
        <fullName evidence="2">RNase III domain-containing protein</fullName>
    </recommendedName>
</protein>
<dbReference type="GO" id="GO:0005762">
    <property type="term" value="C:mitochondrial large ribosomal subunit"/>
    <property type="evidence" value="ECO:0007669"/>
    <property type="project" value="InterPro"/>
</dbReference>
<evidence type="ECO:0000313" key="4">
    <source>
        <dbReference type="Proteomes" id="UP000053573"/>
    </source>
</evidence>
<dbReference type="InterPro" id="IPR036389">
    <property type="entry name" value="RNase_III_sf"/>
</dbReference>
<dbReference type="PANTHER" id="PTHR28160">
    <property type="entry name" value="54S RIBOSOMAL PROTEIN L15, MITOCHONDRIAL"/>
    <property type="match status" value="1"/>
</dbReference>
<comment type="caution">
    <text evidence="3">The sequence shown here is derived from an EMBL/GenBank/DDBJ whole genome shotgun (WGS) entry which is preliminary data.</text>
</comment>
<dbReference type="GO" id="GO:0006396">
    <property type="term" value="P:RNA processing"/>
    <property type="evidence" value="ECO:0007669"/>
    <property type="project" value="InterPro"/>
</dbReference>
<dbReference type="EMBL" id="LDEV01002633">
    <property type="protein sequence ID" value="KLJ08245.1"/>
    <property type="molecule type" value="Genomic_DNA"/>
</dbReference>